<dbReference type="RefSeq" id="XP_060283835.1">
    <property type="nucleotide sequence ID" value="XM_060425753.1"/>
</dbReference>
<evidence type="ECO:0000259" key="1">
    <source>
        <dbReference type="Pfam" id="PF00326"/>
    </source>
</evidence>
<dbReference type="InterPro" id="IPR050585">
    <property type="entry name" value="Xaa-Pro_dipeptidyl-ppase/CocE"/>
</dbReference>
<protein>
    <submittedName>
        <fullName evidence="2">Aminopeptidase C</fullName>
    </submittedName>
</protein>
<evidence type="ECO:0000313" key="2">
    <source>
        <dbReference type="EMBL" id="KAK1767622.1"/>
    </source>
</evidence>
<organism evidence="2 3">
    <name type="scientific">Phialemonium atrogriseum</name>
    <dbReference type="NCBI Taxonomy" id="1093897"/>
    <lineage>
        <taxon>Eukaryota</taxon>
        <taxon>Fungi</taxon>
        <taxon>Dikarya</taxon>
        <taxon>Ascomycota</taxon>
        <taxon>Pezizomycotina</taxon>
        <taxon>Sordariomycetes</taxon>
        <taxon>Sordariomycetidae</taxon>
        <taxon>Cephalothecales</taxon>
        <taxon>Cephalothecaceae</taxon>
        <taxon>Phialemonium</taxon>
    </lineage>
</organism>
<keyword evidence="2" id="KW-0645">Protease</keyword>
<dbReference type="GeneID" id="85308940"/>
<keyword evidence="3" id="KW-1185">Reference proteome</keyword>
<comment type="caution">
    <text evidence="2">The sequence shown here is derived from an EMBL/GenBank/DDBJ whole genome shotgun (WGS) entry which is preliminary data.</text>
</comment>
<dbReference type="InterPro" id="IPR001375">
    <property type="entry name" value="Peptidase_S9_cat"/>
</dbReference>
<keyword evidence="2" id="KW-0031">Aminopeptidase</keyword>
<dbReference type="GO" id="GO:0008236">
    <property type="term" value="F:serine-type peptidase activity"/>
    <property type="evidence" value="ECO:0007669"/>
    <property type="project" value="InterPro"/>
</dbReference>
<dbReference type="Proteomes" id="UP001244011">
    <property type="component" value="Unassembled WGS sequence"/>
</dbReference>
<dbReference type="AlphaFoldDB" id="A0AAJ0FHE4"/>
<dbReference type="SUPFAM" id="SSF53474">
    <property type="entry name" value="alpha/beta-Hydrolases"/>
    <property type="match status" value="1"/>
</dbReference>
<evidence type="ECO:0000313" key="3">
    <source>
        <dbReference type="Proteomes" id="UP001244011"/>
    </source>
</evidence>
<accession>A0AAJ0FHE4</accession>
<name>A0AAJ0FHE4_9PEZI</name>
<feature type="domain" description="Peptidase S9 prolyl oligopeptidase catalytic" evidence="1">
    <location>
        <begin position="587"/>
        <end position="690"/>
    </location>
</feature>
<sequence length="693" mass="75312">MDPISTPYGTWESPITAEALAYGTVSLSTPRVDANTTAFYYLEADCNGRGRIKRAGSPPNAFMAAEEFDVGSSINGYGGGAFTVDADGWIVFTDANTKAVYRARPGDGEAIDTITMHPDAVYGDLAAHPTDPRHLLAVRELKSPGKKHPDTSIVCIDTEAKSVRPLREDSDFFSHPRFSLDGTKVCWLQWDLPHMPWTGARLYTASWTGAGLSNVHRVGSHVGCGQPRWGVNETLFYAHDETGYQQLYRVRLGEEPQWLRIAGLERCELAGAEFLLSSNTYLELEEGHLVVSYTREGCSRLALVNCAQAAYVDLDMALNDIAYDAMQRISHRDFLVIGAGVDCAAALYRVQLPDEFDFGHPSRHPCQVTMLAQSFDTSFLPEGSLSRPVPVTFPSSSVSIKSGHAFLMLPTNSNHSDHALSAAELPPCIIAAHGGPTKHHRPSINLEYQYFTSRGYAVVLLNHVGSTGYGNAYRDAMDGRWGEADVQDAVDCVSALVGARLIDPGRVGIAGPSAGGYLTLQAACTRPGVWAGAVSMFGISDVAGFARTTHKFESCYDYLLVRGRPSLSGSDRLEGHGCSTLTDQMAENDEWGKGTLAGLYDERSPIKRAHRLEAPVLLLQGSVDSVVTPDQATDFVAAAKRHRDGSTAPGPKAGDLVELAVYGEEGHGFHLARTRQDALMRQESWWRRTLLGL</sequence>
<dbReference type="EMBL" id="MU839007">
    <property type="protein sequence ID" value="KAK1767622.1"/>
    <property type="molecule type" value="Genomic_DNA"/>
</dbReference>
<reference evidence="2" key="1">
    <citation type="submission" date="2023-06" db="EMBL/GenBank/DDBJ databases">
        <title>Genome-scale phylogeny and comparative genomics of the fungal order Sordariales.</title>
        <authorList>
            <consortium name="Lawrence Berkeley National Laboratory"/>
            <person name="Hensen N."/>
            <person name="Bonometti L."/>
            <person name="Westerberg I."/>
            <person name="Brannstrom I.O."/>
            <person name="Guillou S."/>
            <person name="Cros-Aarteil S."/>
            <person name="Calhoun S."/>
            <person name="Haridas S."/>
            <person name="Kuo A."/>
            <person name="Mondo S."/>
            <person name="Pangilinan J."/>
            <person name="Riley R."/>
            <person name="Labutti K."/>
            <person name="Andreopoulos B."/>
            <person name="Lipzen A."/>
            <person name="Chen C."/>
            <person name="Yanf M."/>
            <person name="Daum C."/>
            <person name="Ng V."/>
            <person name="Clum A."/>
            <person name="Steindorff A."/>
            <person name="Ohm R."/>
            <person name="Martin F."/>
            <person name="Silar P."/>
            <person name="Natvig D."/>
            <person name="Lalanne C."/>
            <person name="Gautier V."/>
            <person name="Ament-Velasquez S.L."/>
            <person name="Kruys A."/>
            <person name="Hutchinson M.I."/>
            <person name="Powell A.J."/>
            <person name="Barry K."/>
            <person name="Miller A.N."/>
            <person name="Grigoriev I.V."/>
            <person name="Debuchy R."/>
            <person name="Gladieux P."/>
            <person name="Thoren M.H."/>
            <person name="Johannesson H."/>
        </authorList>
    </citation>
    <scope>NUCLEOTIDE SEQUENCE</scope>
    <source>
        <strain evidence="2">8032-3</strain>
    </source>
</reference>
<feature type="domain" description="Peptidase S9 prolyl oligopeptidase catalytic" evidence="1">
    <location>
        <begin position="443"/>
        <end position="553"/>
    </location>
</feature>
<dbReference type="Gene3D" id="3.40.50.1820">
    <property type="entry name" value="alpha/beta hydrolase"/>
    <property type="match status" value="1"/>
</dbReference>
<gene>
    <name evidence="2" type="ORF">QBC33DRAFT_51020</name>
</gene>
<dbReference type="GO" id="GO:0004177">
    <property type="term" value="F:aminopeptidase activity"/>
    <property type="evidence" value="ECO:0007669"/>
    <property type="project" value="UniProtKB-KW"/>
</dbReference>
<dbReference type="Pfam" id="PF00326">
    <property type="entry name" value="Peptidase_S9"/>
    <property type="match status" value="2"/>
</dbReference>
<dbReference type="PANTHER" id="PTHR43056">
    <property type="entry name" value="PEPTIDASE S9 PROLYL OLIGOPEPTIDASE"/>
    <property type="match status" value="1"/>
</dbReference>
<dbReference type="InterPro" id="IPR029058">
    <property type="entry name" value="AB_hydrolase_fold"/>
</dbReference>
<dbReference type="SUPFAM" id="SSF82171">
    <property type="entry name" value="DPP6 N-terminal domain-like"/>
    <property type="match status" value="1"/>
</dbReference>
<dbReference type="PANTHER" id="PTHR43056:SF5">
    <property type="entry name" value="PEPTIDASE S9 PROLYL OLIGOPEPTIDASE CATALYTIC DOMAIN-CONTAINING PROTEIN"/>
    <property type="match status" value="1"/>
</dbReference>
<dbReference type="GO" id="GO:0006508">
    <property type="term" value="P:proteolysis"/>
    <property type="evidence" value="ECO:0007669"/>
    <property type="project" value="InterPro"/>
</dbReference>
<proteinExistence type="predicted"/>
<keyword evidence="2" id="KW-0378">Hydrolase</keyword>